<dbReference type="EC" id="5.4.99.12" evidence="4"/>
<evidence type="ECO:0000256" key="1">
    <source>
        <dbReference type="ARBA" id="ARBA00009375"/>
    </source>
</evidence>
<feature type="active site" description="Nucleophile" evidence="4 5">
    <location>
        <position position="52"/>
    </location>
</feature>
<comment type="caution">
    <text evidence="4">Lacks conserved residue(s) required for the propagation of feature annotation.</text>
</comment>
<keyword evidence="2 4" id="KW-0819">tRNA processing</keyword>
<accession>J1K121</accession>
<dbReference type="PIRSF" id="PIRSF001430">
    <property type="entry name" value="tRNA_psdUrid_synth"/>
    <property type="match status" value="1"/>
</dbReference>
<dbReference type="SUPFAM" id="SSF55120">
    <property type="entry name" value="Pseudouridine synthase"/>
    <property type="match status" value="1"/>
</dbReference>
<organism evidence="9 10">
    <name type="scientific">Bartonella tamiae Th239</name>
    <dbReference type="NCBI Taxonomy" id="1094558"/>
    <lineage>
        <taxon>Bacteria</taxon>
        <taxon>Pseudomonadati</taxon>
        <taxon>Pseudomonadota</taxon>
        <taxon>Alphaproteobacteria</taxon>
        <taxon>Hyphomicrobiales</taxon>
        <taxon>Bartonellaceae</taxon>
        <taxon>Bartonella</taxon>
    </lineage>
</organism>
<dbReference type="Gene3D" id="3.30.70.580">
    <property type="entry name" value="Pseudouridine synthase I, catalytic domain, N-terminal subdomain"/>
    <property type="match status" value="1"/>
</dbReference>
<evidence type="ECO:0000256" key="7">
    <source>
        <dbReference type="RuleBase" id="RU003792"/>
    </source>
</evidence>
<dbReference type="HOGENOM" id="CLU_014673_0_2_5"/>
<dbReference type="OrthoDB" id="9811823at2"/>
<evidence type="ECO:0000256" key="5">
    <source>
        <dbReference type="PIRSR" id="PIRSR001430-1"/>
    </source>
</evidence>
<dbReference type="InterPro" id="IPR001406">
    <property type="entry name" value="PsdUridine_synth_TruA"/>
</dbReference>
<dbReference type="PANTHER" id="PTHR11142:SF0">
    <property type="entry name" value="TRNA PSEUDOURIDINE SYNTHASE-LIKE 1"/>
    <property type="match status" value="1"/>
</dbReference>
<dbReference type="NCBIfam" id="TIGR00071">
    <property type="entry name" value="hisT_truA"/>
    <property type="match status" value="1"/>
</dbReference>
<dbReference type="eggNOG" id="COG0101">
    <property type="taxonomic scope" value="Bacteria"/>
</dbReference>
<feature type="binding site" evidence="4 6">
    <location>
        <position position="113"/>
    </location>
    <ligand>
        <name>substrate</name>
    </ligand>
</feature>
<dbReference type="InterPro" id="IPR020095">
    <property type="entry name" value="PsdUridine_synth_TruA_C"/>
</dbReference>
<reference evidence="9 10" key="1">
    <citation type="submission" date="2012-03" db="EMBL/GenBank/DDBJ databases">
        <title>The Genome Sequence of Bartonella tamiae Th239.</title>
        <authorList>
            <consortium name="The Broad Institute Genome Sequencing Platform"/>
            <consortium name="The Broad Institute Genome Sequencing Center for Infectious Disease"/>
            <person name="Feldgarden M."/>
            <person name="Kirby J."/>
            <person name="Kosoy M."/>
            <person name="Birtles R."/>
            <person name="Probert W.S."/>
            <person name="Chiaraviglio L."/>
            <person name="Young S.K."/>
            <person name="Zeng Q."/>
            <person name="Gargeya S."/>
            <person name="Fitzgerald M."/>
            <person name="Haas B."/>
            <person name="Abouelleil A."/>
            <person name="Alvarado L."/>
            <person name="Arachchi H.M."/>
            <person name="Berlin A."/>
            <person name="Chapman S.B."/>
            <person name="Gearin G."/>
            <person name="Goldberg J."/>
            <person name="Griggs A."/>
            <person name="Gujja S."/>
            <person name="Hansen M."/>
            <person name="Heiman D."/>
            <person name="Howarth C."/>
            <person name="Larimer J."/>
            <person name="Lui A."/>
            <person name="MacDonald P.J.P."/>
            <person name="McCowen C."/>
            <person name="Montmayeur A."/>
            <person name="Murphy C."/>
            <person name="Neiman D."/>
            <person name="Pearson M."/>
            <person name="Priest M."/>
            <person name="Roberts A."/>
            <person name="Saif S."/>
            <person name="Shea T."/>
            <person name="Sisk P."/>
            <person name="Stolte C."/>
            <person name="Sykes S."/>
            <person name="Wortman J."/>
            <person name="Nusbaum C."/>
            <person name="Birren B."/>
        </authorList>
    </citation>
    <scope>NUCLEOTIDE SEQUENCE [LARGE SCALE GENOMIC DNA]</scope>
    <source>
        <strain evidence="9 10">Th239</strain>
    </source>
</reference>
<dbReference type="FunFam" id="3.30.70.580:FF:000001">
    <property type="entry name" value="tRNA pseudouridine synthase A"/>
    <property type="match status" value="1"/>
</dbReference>
<dbReference type="InterPro" id="IPR020094">
    <property type="entry name" value="TruA/RsuA/RluB/E/F_N"/>
</dbReference>
<dbReference type="PANTHER" id="PTHR11142">
    <property type="entry name" value="PSEUDOURIDYLATE SYNTHASE"/>
    <property type="match status" value="1"/>
</dbReference>
<comment type="catalytic activity">
    <reaction evidence="4 7">
        <text>uridine(38/39/40) in tRNA = pseudouridine(38/39/40) in tRNA</text>
        <dbReference type="Rhea" id="RHEA:22376"/>
        <dbReference type="Rhea" id="RHEA-COMP:10085"/>
        <dbReference type="Rhea" id="RHEA-COMP:10087"/>
        <dbReference type="ChEBI" id="CHEBI:65314"/>
        <dbReference type="ChEBI" id="CHEBI:65315"/>
        <dbReference type="EC" id="5.4.99.12"/>
    </reaction>
</comment>
<dbReference type="Gene3D" id="3.30.70.660">
    <property type="entry name" value="Pseudouridine synthase I, catalytic domain, C-terminal subdomain"/>
    <property type="match status" value="1"/>
</dbReference>
<dbReference type="InterPro" id="IPR020097">
    <property type="entry name" value="PsdUridine_synth_TruA_a/b_dom"/>
</dbReference>
<feature type="domain" description="Pseudouridine synthase I TruA alpha/beta" evidence="8">
    <location>
        <begin position="146"/>
        <end position="248"/>
    </location>
</feature>
<evidence type="ECO:0000256" key="2">
    <source>
        <dbReference type="ARBA" id="ARBA00022694"/>
    </source>
</evidence>
<comment type="function">
    <text evidence="4">Formation of pseudouridine at positions 38, 39 and 40 in the anticodon stem and loop of transfer RNAs.</text>
</comment>
<dbReference type="GO" id="GO:0003723">
    <property type="term" value="F:RNA binding"/>
    <property type="evidence" value="ECO:0007669"/>
    <property type="project" value="InterPro"/>
</dbReference>
<dbReference type="Proteomes" id="UP000008952">
    <property type="component" value="Unassembled WGS sequence"/>
</dbReference>
<evidence type="ECO:0000256" key="4">
    <source>
        <dbReference type="HAMAP-Rule" id="MF_00171"/>
    </source>
</evidence>
<dbReference type="Pfam" id="PF01416">
    <property type="entry name" value="PseudoU_synth_1"/>
    <property type="match status" value="2"/>
</dbReference>
<proteinExistence type="inferred from homology"/>
<feature type="domain" description="Pseudouridine synthase I TruA alpha/beta" evidence="8">
    <location>
        <begin position="8"/>
        <end position="106"/>
    </location>
</feature>
<keyword evidence="3 4" id="KW-0413">Isomerase</keyword>
<evidence type="ECO:0000256" key="6">
    <source>
        <dbReference type="PIRSR" id="PIRSR001430-2"/>
    </source>
</evidence>
<dbReference type="GO" id="GO:0031119">
    <property type="term" value="P:tRNA pseudouridine synthesis"/>
    <property type="evidence" value="ECO:0007669"/>
    <property type="project" value="UniProtKB-UniRule"/>
</dbReference>
<comment type="caution">
    <text evidence="9">The sequence shown here is derived from an EMBL/GenBank/DDBJ whole genome shotgun (WGS) entry which is preliminary data.</text>
</comment>
<dbReference type="CDD" id="cd02570">
    <property type="entry name" value="PseudoU_synth_EcTruA"/>
    <property type="match status" value="1"/>
</dbReference>
<dbReference type="EMBL" id="AIMB01000003">
    <property type="protein sequence ID" value="EJF91137.1"/>
    <property type="molecule type" value="Genomic_DNA"/>
</dbReference>
<dbReference type="RefSeq" id="WP_008038051.1">
    <property type="nucleotide sequence ID" value="NZ_JH725147.1"/>
</dbReference>
<dbReference type="HAMAP" id="MF_00171">
    <property type="entry name" value="TruA"/>
    <property type="match status" value="1"/>
</dbReference>
<evidence type="ECO:0000259" key="8">
    <source>
        <dbReference type="Pfam" id="PF01416"/>
    </source>
</evidence>
<dbReference type="PATRIC" id="fig|1094558.3.peg.518"/>
<dbReference type="GO" id="GO:0160147">
    <property type="term" value="F:tRNA pseudouridine(38-40) synthase activity"/>
    <property type="evidence" value="ECO:0007669"/>
    <property type="project" value="UniProtKB-EC"/>
</dbReference>
<gene>
    <name evidence="4" type="primary">truA</name>
    <name evidence="9" type="ORF">ME5_00469</name>
</gene>
<comment type="subunit">
    <text evidence="4">Homodimer.</text>
</comment>
<keyword evidence="10" id="KW-1185">Reference proteome</keyword>
<name>J1K121_9HYPH</name>
<evidence type="ECO:0000313" key="9">
    <source>
        <dbReference type="EMBL" id="EJF91137.1"/>
    </source>
</evidence>
<evidence type="ECO:0000313" key="10">
    <source>
        <dbReference type="Proteomes" id="UP000008952"/>
    </source>
</evidence>
<comment type="similarity">
    <text evidence="1 4 7">Belongs to the tRNA pseudouridine synthase TruA family.</text>
</comment>
<sequence>MARFKLTIEYDGSNYAGWQRQEGQHSIQAAVEKAIFDFTGESLTISAAGRTDAGVHALGQVAHSDLKKDWSCDTVRDAINAHLSQNGENIAILRAENVDNNFDARFSAKKRHYRFIILNRRAPAALLAKRAWWVPKPLDAEAMHEAAQILTGKHDFTTFRATQCQAKSPIRSLDRLDVIRNDETIEILASARSFLHNQIRSFAGSLMEVGVGRWTAHDLKEALDAKDRKRCGMVAPPFGLYLTQVDYDD</sequence>
<evidence type="ECO:0000256" key="3">
    <source>
        <dbReference type="ARBA" id="ARBA00023235"/>
    </source>
</evidence>
<dbReference type="STRING" id="1094558.ME5_00469"/>
<dbReference type="InterPro" id="IPR020103">
    <property type="entry name" value="PsdUridine_synth_cat_dom_sf"/>
</dbReference>
<dbReference type="AlphaFoldDB" id="J1K121"/>
<protein>
    <recommendedName>
        <fullName evidence="4">tRNA pseudouridine synthase A</fullName>
        <ecNumber evidence="4">5.4.99.12</ecNumber>
    </recommendedName>
    <alternativeName>
        <fullName evidence="4">tRNA pseudouridine(38-40) synthase</fullName>
    </alternativeName>
    <alternativeName>
        <fullName evidence="4">tRNA pseudouridylate synthase I</fullName>
    </alternativeName>
    <alternativeName>
        <fullName evidence="4">tRNA-uridine isomerase I</fullName>
    </alternativeName>
</protein>